<evidence type="ECO:0008006" key="3">
    <source>
        <dbReference type="Google" id="ProtNLM"/>
    </source>
</evidence>
<gene>
    <name evidence="1" type="ORF">GCM10010246_81470</name>
</gene>
<accession>A0ABP5UCH1</accession>
<sequence>MNEAHARHVLAAYERHYNEYRPHQARNQLPPDAHELPAAAHGLSSTGKVLRTRILGGLINEYRYAA</sequence>
<evidence type="ECO:0000313" key="1">
    <source>
        <dbReference type="EMBL" id="GAA2374350.1"/>
    </source>
</evidence>
<dbReference type="EMBL" id="BAAASD010000072">
    <property type="protein sequence ID" value="GAA2374350.1"/>
    <property type="molecule type" value="Genomic_DNA"/>
</dbReference>
<keyword evidence="2" id="KW-1185">Reference proteome</keyword>
<organism evidence="1 2">
    <name type="scientific">Streptomyces cuspidosporus</name>
    <dbReference type="NCBI Taxonomy" id="66882"/>
    <lineage>
        <taxon>Bacteria</taxon>
        <taxon>Bacillati</taxon>
        <taxon>Actinomycetota</taxon>
        <taxon>Actinomycetes</taxon>
        <taxon>Kitasatosporales</taxon>
        <taxon>Streptomycetaceae</taxon>
        <taxon>Streptomyces</taxon>
    </lineage>
</organism>
<comment type="caution">
    <text evidence="1">The sequence shown here is derived from an EMBL/GenBank/DDBJ whole genome shotgun (WGS) entry which is preliminary data.</text>
</comment>
<proteinExistence type="predicted"/>
<protein>
    <recommendedName>
        <fullName evidence="3">Integrase catalytic domain-containing protein</fullName>
    </recommendedName>
</protein>
<evidence type="ECO:0000313" key="2">
    <source>
        <dbReference type="Proteomes" id="UP001500253"/>
    </source>
</evidence>
<dbReference type="Proteomes" id="UP001500253">
    <property type="component" value="Unassembled WGS sequence"/>
</dbReference>
<reference evidence="2" key="1">
    <citation type="journal article" date="2019" name="Int. J. Syst. Evol. Microbiol.">
        <title>The Global Catalogue of Microorganisms (GCM) 10K type strain sequencing project: providing services to taxonomists for standard genome sequencing and annotation.</title>
        <authorList>
            <consortium name="The Broad Institute Genomics Platform"/>
            <consortium name="The Broad Institute Genome Sequencing Center for Infectious Disease"/>
            <person name="Wu L."/>
            <person name="Ma J."/>
        </authorList>
    </citation>
    <scope>NUCLEOTIDE SEQUENCE [LARGE SCALE GENOMIC DNA]</scope>
    <source>
        <strain evidence="2">JCM 4316</strain>
    </source>
</reference>
<name>A0ABP5UCH1_9ACTN</name>